<sequence length="148" mass="16362">MGVEAKFFLPVDLANKLVHERLRDSGTAARDEIDKLFCSAPSSADPPPRSSSRETESDWRVTGVGRLQSSVDFMTEAIPVPSLWAAPVVYLFPPSSWSFMMRCVWSLGRIWMPQTCSAVAGEQSKLGGLLEAPESRIPRDCTAEHHVQ</sequence>
<name>A0A8H6Z6D7_9AGAR</name>
<feature type="region of interest" description="Disordered" evidence="1">
    <location>
        <begin position="38"/>
        <end position="61"/>
    </location>
</feature>
<dbReference type="AlphaFoldDB" id="A0A8H6Z6D7"/>
<reference evidence="2" key="1">
    <citation type="submission" date="2020-05" db="EMBL/GenBank/DDBJ databases">
        <title>Mycena genomes resolve the evolution of fungal bioluminescence.</title>
        <authorList>
            <person name="Tsai I.J."/>
        </authorList>
    </citation>
    <scope>NUCLEOTIDE SEQUENCE</scope>
    <source>
        <strain evidence="2">160909Yilan</strain>
    </source>
</reference>
<proteinExistence type="predicted"/>
<gene>
    <name evidence="2" type="ORF">MSAN_00778700</name>
</gene>
<protein>
    <submittedName>
        <fullName evidence="2">Uncharacterized protein</fullName>
    </submittedName>
</protein>
<dbReference type="Proteomes" id="UP000623467">
    <property type="component" value="Unassembled WGS sequence"/>
</dbReference>
<evidence type="ECO:0000313" key="2">
    <source>
        <dbReference type="EMBL" id="KAF7371419.1"/>
    </source>
</evidence>
<comment type="caution">
    <text evidence="2">The sequence shown here is derived from an EMBL/GenBank/DDBJ whole genome shotgun (WGS) entry which is preliminary data.</text>
</comment>
<organism evidence="2 3">
    <name type="scientific">Mycena sanguinolenta</name>
    <dbReference type="NCBI Taxonomy" id="230812"/>
    <lineage>
        <taxon>Eukaryota</taxon>
        <taxon>Fungi</taxon>
        <taxon>Dikarya</taxon>
        <taxon>Basidiomycota</taxon>
        <taxon>Agaricomycotina</taxon>
        <taxon>Agaricomycetes</taxon>
        <taxon>Agaricomycetidae</taxon>
        <taxon>Agaricales</taxon>
        <taxon>Marasmiineae</taxon>
        <taxon>Mycenaceae</taxon>
        <taxon>Mycena</taxon>
    </lineage>
</organism>
<accession>A0A8H6Z6D7</accession>
<evidence type="ECO:0000313" key="3">
    <source>
        <dbReference type="Proteomes" id="UP000623467"/>
    </source>
</evidence>
<keyword evidence="3" id="KW-1185">Reference proteome</keyword>
<dbReference type="EMBL" id="JACAZH010000004">
    <property type="protein sequence ID" value="KAF7371419.1"/>
    <property type="molecule type" value="Genomic_DNA"/>
</dbReference>
<evidence type="ECO:0000256" key="1">
    <source>
        <dbReference type="SAM" id="MobiDB-lite"/>
    </source>
</evidence>